<evidence type="ECO:0000313" key="3">
    <source>
        <dbReference type="EMBL" id="KAG1536293.1"/>
    </source>
</evidence>
<protein>
    <submittedName>
        <fullName evidence="3">Uncharacterized protein</fullName>
    </submittedName>
</protein>
<proteinExistence type="predicted"/>
<dbReference type="Proteomes" id="UP000717996">
    <property type="component" value="Unassembled WGS sequence"/>
</dbReference>
<organism evidence="3 4">
    <name type="scientific">Rhizopus oryzae</name>
    <name type="common">Mucormycosis agent</name>
    <name type="synonym">Rhizopus arrhizus var. delemar</name>
    <dbReference type="NCBI Taxonomy" id="64495"/>
    <lineage>
        <taxon>Eukaryota</taxon>
        <taxon>Fungi</taxon>
        <taxon>Fungi incertae sedis</taxon>
        <taxon>Mucoromycota</taxon>
        <taxon>Mucoromycotina</taxon>
        <taxon>Mucoromycetes</taxon>
        <taxon>Mucorales</taxon>
        <taxon>Mucorineae</taxon>
        <taxon>Rhizopodaceae</taxon>
        <taxon>Rhizopus</taxon>
    </lineage>
</organism>
<name>A0A9P6XZY2_RHIOR</name>
<dbReference type="AlphaFoldDB" id="A0A9P6XZY2"/>
<feature type="region of interest" description="Disordered" evidence="2">
    <location>
        <begin position="1"/>
        <end position="33"/>
    </location>
</feature>
<evidence type="ECO:0000256" key="2">
    <source>
        <dbReference type="SAM" id="MobiDB-lite"/>
    </source>
</evidence>
<reference evidence="3" key="1">
    <citation type="journal article" date="2020" name="Microb. Genom.">
        <title>Genetic diversity of clinical and environmental Mucorales isolates obtained from an investigation of mucormycosis cases among solid organ transplant recipients.</title>
        <authorList>
            <person name="Nguyen M.H."/>
            <person name="Kaul D."/>
            <person name="Muto C."/>
            <person name="Cheng S.J."/>
            <person name="Richter R.A."/>
            <person name="Bruno V.M."/>
            <person name="Liu G."/>
            <person name="Beyhan S."/>
            <person name="Sundermann A.J."/>
            <person name="Mounaud S."/>
            <person name="Pasculle A.W."/>
            <person name="Nierman W.C."/>
            <person name="Driscoll E."/>
            <person name="Cumbie R."/>
            <person name="Clancy C.J."/>
            <person name="Dupont C.L."/>
        </authorList>
    </citation>
    <scope>NUCLEOTIDE SEQUENCE</scope>
    <source>
        <strain evidence="3">GL16</strain>
    </source>
</reference>
<gene>
    <name evidence="3" type="ORF">G6F51_011050</name>
</gene>
<comment type="caution">
    <text evidence="3">The sequence shown here is derived from an EMBL/GenBank/DDBJ whole genome shotgun (WGS) entry which is preliminary data.</text>
</comment>
<evidence type="ECO:0000256" key="1">
    <source>
        <dbReference type="SAM" id="Coils"/>
    </source>
</evidence>
<sequence length="318" mass="37027">MNGSEGVFAAKSVNDLATTDNPPPVPPKHQEEQHSEFLKFVHVYEKRMFQSHTGLDFHNIMNRFKNHDTISIDNTPEGLEKSVHRLEAETEQEIQKLLEYKTQQELNAQQTLDALVKEIEKSEAEAEQQRQILMDLQGKLGEVNRQYELKDMIDQELDDLSQKLETLASTFQTECVARIHAIVFEKVIFSSSAHFGTDVNTLNRLFIDANRQDWGLLLNKQMAKCYEEHKNYSEQEGIVQEFKELLHEVGLYCGSESQEALLRECVKSASRLRRFAIVRYPQFPARARTHYEKKMKIRNSEHVKGQSWVQKFKKLTEK</sequence>
<keyword evidence="1" id="KW-0175">Coiled coil</keyword>
<feature type="coiled-coil region" evidence="1">
    <location>
        <begin position="83"/>
        <end position="170"/>
    </location>
</feature>
<dbReference type="OrthoDB" id="2223968at2759"/>
<evidence type="ECO:0000313" key="4">
    <source>
        <dbReference type="Proteomes" id="UP000717996"/>
    </source>
</evidence>
<dbReference type="OMA" id="HRIMSRV"/>
<accession>A0A9P6XZY2</accession>
<dbReference type="EMBL" id="JAANIT010002489">
    <property type="protein sequence ID" value="KAG1536293.1"/>
    <property type="molecule type" value="Genomic_DNA"/>
</dbReference>